<evidence type="ECO:0000256" key="2">
    <source>
        <dbReference type="ARBA" id="ARBA00022475"/>
    </source>
</evidence>
<dbReference type="Proteomes" id="UP000268059">
    <property type="component" value="Chromosome"/>
</dbReference>
<dbReference type="GO" id="GO:0005886">
    <property type="term" value="C:plasma membrane"/>
    <property type="evidence" value="ECO:0007669"/>
    <property type="project" value="UniProtKB-SubCell"/>
</dbReference>
<dbReference type="OrthoDB" id="1654357at2"/>
<keyword evidence="4 6" id="KW-1133">Transmembrane helix</keyword>
<evidence type="ECO:0000256" key="3">
    <source>
        <dbReference type="ARBA" id="ARBA00022692"/>
    </source>
</evidence>
<evidence type="ECO:0000256" key="5">
    <source>
        <dbReference type="ARBA" id="ARBA00023136"/>
    </source>
</evidence>
<evidence type="ECO:0000313" key="7">
    <source>
        <dbReference type="EMBL" id="BBH26238.1"/>
    </source>
</evidence>
<accession>A0A3G9JPQ9</accession>
<keyword evidence="5 6" id="KW-0472">Membrane</keyword>
<comment type="subcellular location">
    <subcellularLocation>
        <location evidence="1">Cell membrane</location>
        <topology evidence="1">Multi-pass membrane protein</topology>
    </subcellularLocation>
</comment>
<feature type="transmembrane region" description="Helical" evidence="6">
    <location>
        <begin position="162"/>
        <end position="186"/>
    </location>
</feature>
<reference evidence="7 8" key="1">
    <citation type="submission" date="2018-11" db="EMBL/GenBank/DDBJ databases">
        <title>Novel Erysipelotrichaceae bacterium isolated from small intestine of a swine.</title>
        <authorList>
            <person name="Kim J.S."/>
            <person name="Choe H."/>
            <person name="Lee Y.R."/>
            <person name="Kim K.M."/>
            <person name="Park D.S."/>
        </authorList>
    </citation>
    <scope>NUCLEOTIDE SEQUENCE [LARGE SCALE GENOMIC DNA]</scope>
    <source>
        <strain evidence="7 8">SG0102</strain>
    </source>
</reference>
<name>A0A3G9JPQ9_9FIRM</name>
<keyword evidence="2" id="KW-1003">Cell membrane</keyword>
<evidence type="ECO:0000256" key="4">
    <source>
        <dbReference type="ARBA" id="ARBA00022989"/>
    </source>
</evidence>
<proteinExistence type="predicted"/>
<sequence length="272" mass="31456">MEKVKSITSFIYKVYNQYRKYVPGYASAALSFYLLILIVPATSILAMFSNFFHIDLNLLEKLLETYVQPEYSKMIVNVLNGHSASISSIVILGFSLYAVSRGVGNIYIISKDLFKTPHGKEETLLDYFKYVFKVTVLLLLSMMTVVFLLVSGPISRIFNRLYGIAILQYIIMYWLLVLFFLGVYMIVPKAHITFQEAYPGAIVGSSGIVIFYIFFKIYMHFANYENVYGPLASLVLLLFVFNWSSEVFYIGMYVTHIQYIRRLKHEKSNRHN</sequence>
<organism evidence="7 8">
    <name type="scientific">Intestinibaculum porci</name>
    <dbReference type="NCBI Taxonomy" id="2487118"/>
    <lineage>
        <taxon>Bacteria</taxon>
        <taxon>Bacillati</taxon>
        <taxon>Bacillota</taxon>
        <taxon>Erysipelotrichia</taxon>
        <taxon>Erysipelotrichales</taxon>
        <taxon>Erysipelotrichaceae</taxon>
        <taxon>Intestinibaculum</taxon>
    </lineage>
</organism>
<dbReference type="PANTHER" id="PTHR30213:SF0">
    <property type="entry name" value="UPF0761 MEMBRANE PROTEIN YIHY"/>
    <property type="match status" value="1"/>
</dbReference>
<dbReference type="FunCoup" id="A0A3G9JPQ9">
    <property type="interactions" value="178"/>
</dbReference>
<protein>
    <submittedName>
        <fullName evidence="7">Serum resistance protein BrkB</fullName>
    </submittedName>
</protein>
<dbReference type="InParanoid" id="A0A3G9JPQ9"/>
<feature type="transmembrane region" description="Helical" evidence="6">
    <location>
        <begin position="21"/>
        <end position="48"/>
    </location>
</feature>
<feature type="transmembrane region" description="Helical" evidence="6">
    <location>
        <begin position="86"/>
        <end position="109"/>
    </location>
</feature>
<dbReference type="Pfam" id="PF03631">
    <property type="entry name" value="Virul_fac_BrkB"/>
    <property type="match status" value="1"/>
</dbReference>
<keyword evidence="8" id="KW-1185">Reference proteome</keyword>
<dbReference type="AlphaFoldDB" id="A0A3G9JPQ9"/>
<gene>
    <name evidence="7" type="ORF">SG0102_11720</name>
</gene>
<dbReference type="InterPro" id="IPR017039">
    <property type="entry name" value="Virul_fac_BrkB"/>
</dbReference>
<feature type="transmembrane region" description="Helical" evidence="6">
    <location>
        <begin position="198"/>
        <end position="219"/>
    </location>
</feature>
<dbReference type="PIRSF" id="PIRSF035875">
    <property type="entry name" value="RNase_BN"/>
    <property type="match status" value="1"/>
</dbReference>
<dbReference type="KEGG" id="ebm:SG0102_11720"/>
<evidence type="ECO:0000313" key="8">
    <source>
        <dbReference type="Proteomes" id="UP000268059"/>
    </source>
</evidence>
<feature type="transmembrane region" description="Helical" evidence="6">
    <location>
        <begin position="231"/>
        <end position="254"/>
    </location>
</feature>
<keyword evidence="3 6" id="KW-0812">Transmembrane</keyword>
<evidence type="ECO:0000256" key="1">
    <source>
        <dbReference type="ARBA" id="ARBA00004651"/>
    </source>
</evidence>
<dbReference type="PANTHER" id="PTHR30213">
    <property type="entry name" value="INNER MEMBRANE PROTEIN YHJD"/>
    <property type="match status" value="1"/>
</dbReference>
<feature type="transmembrane region" description="Helical" evidence="6">
    <location>
        <begin position="130"/>
        <end position="150"/>
    </location>
</feature>
<dbReference type="RefSeq" id="WP_125119129.1">
    <property type="nucleotide sequence ID" value="NZ_AP019309.1"/>
</dbReference>
<evidence type="ECO:0000256" key="6">
    <source>
        <dbReference type="SAM" id="Phobius"/>
    </source>
</evidence>
<dbReference type="EMBL" id="AP019309">
    <property type="protein sequence ID" value="BBH26238.1"/>
    <property type="molecule type" value="Genomic_DNA"/>
</dbReference>